<evidence type="ECO:0000256" key="3">
    <source>
        <dbReference type="ARBA" id="ARBA00022763"/>
    </source>
</evidence>
<dbReference type="PANTHER" id="PTHR12749:SF0">
    <property type="entry name" value="DNA EXCISION REPAIR PROTEIN ERCC-1"/>
    <property type="match status" value="1"/>
</dbReference>
<evidence type="ECO:0000256" key="2">
    <source>
        <dbReference type="ARBA" id="ARBA00008283"/>
    </source>
</evidence>
<feature type="domain" description="ERCC1-like central" evidence="8">
    <location>
        <begin position="94"/>
        <end position="221"/>
    </location>
</feature>
<gene>
    <name evidence="9" type="ORF">CDCA_CDCA14G3866</name>
</gene>
<comment type="caution">
    <text evidence="9">The sequence shown here is derived from an EMBL/GenBank/DDBJ whole genome shotgun (WGS) entry which is preliminary data.</text>
</comment>
<dbReference type="GO" id="GO:0003697">
    <property type="term" value="F:single-stranded DNA binding"/>
    <property type="evidence" value="ECO:0007669"/>
    <property type="project" value="TreeGrafter"/>
</dbReference>
<feature type="region of interest" description="Disordered" evidence="7">
    <location>
        <begin position="1"/>
        <end position="51"/>
    </location>
</feature>
<keyword evidence="3" id="KW-0227">DNA damage</keyword>
<reference evidence="9 10" key="1">
    <citation type="submission" date="2022-07" db="EMBL/GenBank/DDBJ databases">
        <title>Genome-wide signatures of adaptation to extreme environments.</title>
        <authorList>
            <person name="Cho C.H."/>
            <person name="Yoon H.S."/>
        </authorList>
    </citation>
    <scope>NUCLEOTIDE SEQUENCE [LARGE SCALE GENOMIC DNA]</scope>
    <source>
        <strain evidence="9 10">DBV 063 E5</strain>
    </source>
</reference>
<sequence>MGDDDLSHAPNEACNKNAEGHAPSESPSESRPLPQAPVRATRRPRPSLQPSLAECFGLGTARPHATAASPAGTNTTQTFYHALAEAQSRARTHIVVSRRQRGNPVLRYVRHIPYAFADFDFADYLLGQHTCALFLSMRYHLLKPTYIYERARLLGRRSFRTRVLLLLMDCPEGVEMGKGAGAGAAAQTDPFITLEKFAVYQELTLMVAWSEREAATILENYRALEQKPADALQGVPNAARGADAGGEAAREPDALLTQAVAFLTAGKAVNKTDAVMLLQHFGSLRQVLLAGEDEFAQVAGIGPVKRAKLCHLLHEPFRKRTNTTVGEAGT</sequence>
<dbReference type="GO" id="GO:0070522">
    <property type="term" value="C:ERCC4-ERCC1 complex"/>
    <property type="evidence" value="ECO:0007669"/>
    <property type="project" value="TreeGrafter"/>
</dbReference>
<dbReference type="CDD" id="cd22325">
    <property type="entry name" value="ERCC1_C-like"/>
    <property type="match status" value="1"/>
</dbReference>
<dbReference type="Proteomes" id="UP001301350">
    <property type="component" value="Unassembled WGS sequence"/>
</dbReference>
<dbReference type="SUPFAM" id="SSF47781">
    <property type="entry name" value="RuvA domain 2-like"/>
    <property type="match status" value="1"/>
</dbReference>
<evidence type="ECO:0000313" key="9">
    <source>
        <dbReference type="EMBL" id="KAK4537841.1"/>
    </source>
</evidence>
<name>A0AAV9J0C0_CYACA</name>
<evidence type="ECO:0000256" key="1">
    <source>
        <dbReference type="ARBA" id="ARBA00004123"/>
    </source>
</evidence>
<accession>A0AAV9J0C0</accession>
<dbReference type="InterPro" id="IPR010994">
    <property type="entry name" value="RuvA_2-like"/>
</dbReference>
<keyword evidence="4" id="KW-0238">DNA-binding</keyword>
<dbReference type="InterPro" id="IPR011335">
    <property type="entry name" value="Restrct_endonuc-II-like"/>
</dbReference>
<dbReference type="AlphaFoldDB" id="A0AAV9J0C0"/>
<evidence type="ECO:0000256" key="5">
    <source>
        <dbReference type="ARBA" id="ARBA00023204"/>
    </source>
</evidence>
<keyword evidence="5" id="KW-0234">DNA repair</keyword>
<dbReference type="Pfam" id="PF03834">
    <property type="entry name" value="Rad10"/>
    <property type="match status" value="1"/>
</dbReference>
<dbReference type="Gene3D" id="3.40.50.10130">
    <property type="match status" value="1"/>
</dbReference>
<feature type="compositionally biased region" description="Low complexity" evidence="7">
    <location>
        <begin position="23"/>
        <end position="33"/>
    </location>
</feature>
<keyword evidence="10" id="KW-1185">Reference proteome</keyword>
<protein>
    <recommendedName>
        <fullName evidence="8">ERCC1-like central domain-containing protein</fullName>
    </recommendedName>
</protein>
<keyword evidence="6" id="KW-0539">Nucleus</keyword>
<dbReference type="GO" id="GO:0006302">
    <property type="term" value="P:double-strand break repair"/>
    <property type="evidence" value="ECO:0007669"/>
    <property type="project" value="UniProtKB-ARBA"/>
</dbReference>
<dbReference type="InterPro" id="IPR047260">
    <property type="entry name" value="ERCC1-like_central_dom"/>
</dbReference>
<dbReference type="PANTHER" id="PTHR12749">
    <property type="entry name" value="EXCISION REPAIR CROSS-COMPLEMENTING 1 ERCC1"/>
    <property type="match status" value="1"/>
</dbReference>
<evidence type="ECO:0000256" key="6">
    <source>
        <dbReference type="ARBA" id="ARBA00023242"/>
    </source>
</evidence>
<dbReference type="GO" id="GO:0003684">
    <property type="term" value="F:damaged DNA binding"/>
    <property type="evidence" value="ECO:0007669"/>
    <property type="project" value="InterPro"/>
</dbReference>
<dbReference type="GO" id="GO:0006312">
    <property type="term" value="P:mitotic recombination"/>
    <property type="evidence" value="ECO:0007669"/>
    <property type="project" value="TreeGrafter"/>
</dbReference>
<organism evidence="9 10">
    <name type="scientific">Cyanidium caldarium</name>
    <name type="common">Red alga</name>
    <dbReference type="NCBI Taxonomy" id="2771"/>
    <lineage>
        <taxon>Eukaryota</taxon>
        <taxon>Rhodophyta</taxon>
        <taxon>Bangiophyceae</taxon>
        <taxon>Cyanidiales</taxon>
        <taxon>Cyanidiaceae</taxon>
        <taxon>Cyanidium</taxon>
    </lineage>
</organism>
<dbReference type="NCBIfam" id="TIGR00597">
    <property type="entry name" value="rad10"/>
    <property type="match status" value="1"/>
</dbReference>
<comment type="similarity">
    <text evidence="2">Belongs to the ERCC1/RAD10/SWI10 family.</text>
</comment>
<dbReference type="Gene3D" id="1.10.150.20">
    <property type="entry name" value="5' to 3' exonuclease, C-terminal subdomain"/>
    <property type="match status" value="1"/>
</dbReference>
<evidence type="ECO:0000313" key="10">
    <source>
        <dbReference type="Proteomes" id="UP001301350"/>
    </source>
</evidence>
<evidence type="ECO:0000256" key="4">
    <source>
        <dbReference type="ARBA" id="ARBA00023125"/>
    </source>
</evidence>
<dbReference type="EMBL" id="JANCYW010000014">
    <property type="protein sequence ID" value="KAK4537841.1"/>
    <property type="molecule type" value="Genomic_DNA"/>
</dbReference>
<comment type="subcellular location">
    <subcellularLocation>
        <location evidence="1">Nucleus</location>
    </subcellularLocation>
</comment>
<evidence type="ECO:0000256" key="7">
    <source>
        <dbReference type="SAM" id="MobiDB-lite"/>
    </source>
</evidence>
<dbReference type="InterPro" id="IPR004579">
    <property type="entry name" value="ERCC1/RAD10/SWI10"/>
</dbReference>
<proteinExistence type="inferred from homology"/>
<dbReference type="GO" id="GO:0070914">
    <property type="term" value="P:UV-damage excision repair"/>
    <property type="evidence" value="ECO:0007669"/>
    <property type="project" value="TreeGrafter"/>
</dbReference>
<dbReference type="SUPFAM" id="SSF52980">
    <property type="entry name" value="Restriction endonuclease-like"/>
    <property type="match status" value="1"/>
</dbReference>
<dbReference type="GO" id="GO:0000110">
    <property type="term" value="C:nucleotide-excision repair factor 1 complex"/>
    <property type="evidence" value="ECO:0007669"/>
    <property type="project" value="TreeGrafter"/>
</dbReference>
<evidence type="ECO:0000259" key="8">
    <source>
        <dbReference type="Pfam" id="PF03834"/>
    </source>
</evidence>